<name>A0ABR3FFZ8_9AGAR</name>
<accession>A0ABR3FFZ8</accession>
<evidence type="ECO:0000313" key="1">
    <source>
        <dbReference type="EMBL" id="KAL0574059.1"/>
    </source>
</evidence>
<reference evidence="1 2" key="1">
    <citation type="submission" date="2024-02" db="EMBL/GenBank/DDBJ databases">
        <title>A draft genome for the cacao thread blight pathogen Marasmius crinis-equi.</title>
        <authorList>
            <person name="Cohen S.P."/>
            <person name="Baruah I.K."/>
            <person name="Amoako-Attah I."/>
            <person name="Bukari Y."/>
            <person name="Meinhardt L.W."/>
            <person name="Bailey B.A."/>
        </authorList>
    </citation>
    <scope>NUCLEOTIDE SEQUENCE [LARGE SCALE GENOMIC DNA]</scope>
    <source>
        <strain evidence="1 2">GH-76</strain>
    </source>
</reference>
<keyword evidence="2" id="KW-1185">Reference proteome</keyword>
<comment type="caution">
    <text evidence="1">The sequence shown here is derived from an EMBL/GenBank/DDBJ whole genome shotgun (WGS) entry which is preliminary data.</text>
</comment>
<protein>
    <submittedName>
        <fullName evidence="1">Uncharacterized protein</fullName>
    </submittedName>
</protein>
<organism evidence="1 2">
    <name type="scientific">Marasmius crinis-equi</name>
    <dbReference type="NCBI Taxonomy" id="585013"/>
    <lineage>
        <taxon>Eukaryota</taxon>
        <taxon>Fungi</taxon>
        <taxon>Dikarya</taxon>
        <taxon>Basidiomycota</taxon>
        <taxon>Agaricomycotina</taxon>
        <taxon>Agaricomycetes</taxon>
        <taxon>Agaricomycetidae</taxon>
        <taxon>Agaricales</taxon>
        <taxon>Marasmiineae</taxon>
        <taxon>Marasmiaceae</taxon>
        <taxon>Marasmius</taxon>
    </lineage>
</organism>
<dbReference type="EMBL" id="JBAHYK010000434">
    <property type="protein sequence ID" value="KAL0574059.1"/>
    <property type="molecule type" value="Genomic_DNA"/>
</dbReference>
<evidence type="ECO:0000313" key="2">
    <source>
        <dbReference type="Proteomes" id="UP001465976"/>
    </source>
</evidence>
<gene>
    <name evidence="1" type="ORF">V5O48_007888</name>
</gene>
<proteinExistence type="predicted"/>
<sequence length="172" mass="19454">MDELYNKKEAAKRLSELSEEAVFKFNTEHDYIATVASVNWPESLQVESFGKPASYRLVAKKPEEEDEEIVFIMHGVLVRKDLPPIEKPLGKNSKAGYMAQQVVLTGFGCSVFENAMGGINTVEKQFRRNLDDDEVEDHKIFGLSDGFSTVELSNRYVTSIRNRRNACNRSGN</sequence>
<dbReference type="Proteomes" id="UP001465976">
    <property type="component" value="Unassembled WGS sequence"/>
</dbReference>